<dbReference type="InterPro" id="IPR036942">
    <property type="entry name" value="Beta-barrel_TonB_sf"/>
</dbReference>
<accession>A0A2S7KVW3</accession>
<dbReference type="GO" id="GO:0015344">
    <property type="term" value="F:siderophore uptake transmembrane transporter activity"/>
    <property type="evidence" value="ECO:0007669"/>
    <property type="project" value="TreeGrafter"/>
</dbReference>
<evidence type="ECO:0000256" key="10">
    <source>
        <dbReference type="PROSITE-ProRule" id="PRU01360"/>
    </source>
</evidence>
<dbReference type="RefSeq" id="WP_104808928.1">
    <property type="nucleotide sequence ID" value="NZ_MQUA01000013.1"/>
</dbReference>
<keyword evidence="8" id="KW-0675">Receptor</keyword>
<gene>
    <name evidence="14" type="ORF">BST83_05530</name>
</gene>
<comment type="similarity">
    <text evidence="10 11">Belongs to the TonB-dependent receptor family.</text>
</comment>
<sequence length="645" mass="71651">MKKQLLIVSVLACSFVNQNLFSQDKKEKIETLEEVVVTATKFSLKKENTGKVINTITQKQLQQNAGKSVIEILNTIAGIEVRGVNTNPTEPRSINVRGGRSRQVLVLIDGVPVTDQSAINQEFDLRLVAVNQIESIEILKGGSSTLYGSGAATAVINIILKKASNDTISGSFETSVGTNNTAAASESGLSDLNQNVNINGTLGDFNFLASFSLTGVDGMSSAKSKTKSVFENDAFYSKNGLLKLGYKVSDQLNIETFLNYDEFDYDFDAGAFSDSDVNSGNQEQLRFGIKPKFSYTKGQVYVLASINSVNRTLNQFNPFSNTLDNYQFEGRSLNLDLVNKYEFSSQFQLIAGINYQEHHNNTVTPFATIDKDVANFNTLDPYASLVYISDYGLSVNVGGRLNMHNVYGNQFVYDGNVAYNILKNDAATVKLLTSYSTAFIAPSLYQLYDGFSGNIDLNPETNETFEAGFDTTYKDWLQLDVVYFNRKETDAIIYDNNTFKYGNGSSDANGFEVNTRITPISYLALNASYTYIDRDVFEDFNDYIPANKFVAGLDITPFEKAFFNLTYRNVGERTIFDRYGSFGTAGEDVILENYTVLDFMTNYKLLGDTVTIFGAVTNILNEDYNDIFGYSTRGRNYKVGVRLAF</sequence>
<proteinExistence type="inferred from homology"/>
<dbReference type="Proteomes" id="UP000239522">
    <property type="component" value="Unassembled WGS sequence"/>
</dbReference>
<evidence type="ECO:0000256" key="6">
    <source>
        <dbReference type="ARBA" id="ARBA00023077"/>
    </source>
</evidence>
<evidence type="ECO:0000256" key="2">
    <source>
        <dbReference type="ARBA" id="ARBA00022448"/>
    </source>
</evidence>
<evidence type="ECO:0000256" key="1">
    <source>
        <dbReference type="ARBA" id="ARBA00004571"/>
    </source>
</evidence>
<dbReference type="SUPFAM" id="SSF56935">
    <property type="entry name" value="Porins"/>
    <property type="match status" value="1"/>
</dbReference>
<evidence type="ECO:0000256" key="8">
    <source>
        <dbReference type="ARBA" id="ARBA00023170"/>
    </source>
</evidence>
<evidence type="ECO:0000259" key="12">
    <source>
        <dbReference type="Pfam" id="PF00593"/>
    </source>
</evidence>
<reference evidence="14 15" key="1">
    <citation type="submission" date="2016-11" db="EMBL/GenBank/DDBJ databases">
        <title>Trade-off between light-utilization and light-protection in marine flavobacteria.</title>
        <authorList>
            <person name="Kumagai Y."/>
        </authorList>
    </citation>
    <scope>NUCLEOTIDE SEQUENCE [LARGE SCALE GENOMIC DNA]</scope>
    <source>
        <strain evidence="14 15">ATCC 700397</strain>
    </source>
</reference>
<keyword evidence="15" id="KW-1185">Reference proteome</keyword>
<evidence type="ECO:0000256" key="3">
    <source>
        <dbReference type="ARBA" id="ARBA00022452"/>
    </source>
</evidence>
<keyword evidence="6 11" id="KW-0798">TonB box</keyword>
<dbReference type="PANTHER" id="PTHR30069:SF29">
    <property type="entry name" value="HEMOGLOBIN AND HEMOGLOBIN-HAPTOGLOBIN-BINDING PROTEIN 1-RELATED"/>
    <property type="match status" value="1"/>
</dbReference>
<dbReference type="Gene3D" id="2.40.170.20">
    <property type="entry name" value="TonB-dependent receptor, beta-barrel domain"/>
    <property type="match status" value="1"/>
</dbReference>
<keyword evidence="2 10" id="KW-0813">Transport</keyword>
<evidence type="ECO:0000259" key="13">
    <source>
        <dbReference type="Pfam" id="PF07715"/>
    </source>
</evidence>
<dbReference type="PROSITE" id="PS52016">
    <property type="entry name" value="TONB_DEPENDENT_REC_3"/>
    <property type="match status" value="1"/>
</dbReference>
<dbReference type="GO" id="GO:0044718">
    <property type="term" value="P:siderophore transmembrane transport"/>
    <property type="evidence" value="ECO:0007669"/>
    <property type="project" value="TreeGrafter"/>
</dbReference>
<organism evidence="14 15">
    <name type="scientific">Polaribacter filamentus</name>
    <dbReference type="NCBI Taxonomy" id="53483"/>
    <lineage>
        <taxon>Bacteria</taxon>
        <taxon>Pseudomonadati</taxon>
        <taxon>Bacteroidota</taxon>
        <taxon>Flavobacteriia</taxon>
        <taxon>Flavobacteriales</taxon>
        <taxon>Flavobacteriaceae</taxon>
    </lineage>
</organism>
<evidence type="ECO:0000313" key="14">
    <source>
        <dbReference type="EMBL" id="PQB06678.1"/>
    </source>
</evidence>
<keyword evidence="5" id="KW-0732">Signal</keyword>
<evidence type="ECO:0000256" key="9">
    <source>
        <dbReference type="ARBA" id="ARBA00023237"/>
    </source>
</evidence>
<dbReference type="Pfam" id="PF07715">
    <property type="entry name" value="Plug"/>
    <property type="match status" value="1"/>
</dbReference>
<feature type="domain" description="TonB-dependent receptor-like beta-barrel" evidence="12">
    <location>
        <begin position="245"/>
        <end position="619"/>
    </location>
</feature>
<dbReference type="InterPro" id="IPR037066">
    <property type="entry name" value="Plug_dom_sf"/>
</dbReference>
<dbReference type="Gene3D" id="2.170.130.10">
    <property type="entry name" value="TonB-dependent receptor, plug domain"/>
    <property type="match status" value="1"/>
</dbReference>
<dbReference type="InterPro" id="IPR000531">
    <property type="entry name" value="Beta-barrel_TonB"/>
</dbReference>
<keyword evidence="7 10" id="KW-0472">Membrane</keyword>
<evidence type="ECO:0000256" key="5">
    <source>
        <dbReference type="ARBA" id="ARBA00022729"/>
    </source>
</evidence>
<dbReference type="InterPro" id="IPR039426">
    <property type="entry name" value="TonB-dep_rcpt-like"/>
</dbReference>
<dbReference type="InterPro" id="IPR012910">
    <property type="entry name" value="Plug_dom"/>
</dbReference>
<keyword evidence="4 10" id="KW-0812">Transmembrane</keyword>
<dbReference type="AlphaFoldDB" id="A0A2S7KVW3"/>
<dbReference type="OrthoDB" id="9758472at2"/>
<evidence type="ECO:0000256" key="11">
    <source>
        <dbReference type="RuleBase" id="RU003357"/>
    </source>
</evidence>
<evidence type="ECO:0000313" key="15">
    <source>
        <dbReference type="Proteomes" id="UP000239522"/>
    </source>
</evidence>
<comment type="caution">
    <text evidence="14">The sequence shown here is derived from an EMBL/GenBank/DDBJ whole genome shotgun (WGS) entry which is preliminary data.</text>
</comment>
<evidence type="ECO:0000256" key="4">
    <source>
        <dbReference type="ARBA" id="ARBA00022692"/>
    </source>
</evidence>
<dbReference type="EMBL" id="MQUA01000013">
    <property type="protein sequence ID" value="PQB06678.1"/>
    <property type="molecule type" value="Genomic_DNA"/>
</dbReference>
<dbReference type="PANTHER" id="PTHR30069">
    <property type="entry name" value="TONB-DEPENDENT OUTER MEMBRANE RECEPTOR"/>
    <property type="match status" value="1"/>
</dbReference>
<keyword evidence="3 10" id="KW-1134">Transmembrane beta strand</keyword>
<dbReference type="Pfam" id="PF00593">
    <property type="entry name" value="TonB_dep_Rec_b-barrel"/>
    <property type="match status" value="1"/>
</dbReference>
<comment type="subcellular location">
    <subcellularLocation>
        <location evidence="1 10">Cell outer membrane</location>
        <topology evidence="1 10">Multi-pass membrane protein</topology>
    </subcellularLocation>
</comment>
<evidence type="ECO:0000256" key="7">
    <source>
        <dbReference type="ARBA" id="ARBA00023136"/>
    </source>
</evidence>
<feature type="domain" description="TonB-dependent receptor plug" evidence="13">
    <location>
        <begin position="46"/>
        <end position="154"/>
    </location>
</feature>
<name>A0A2S7KVW3_9FLAO</name>
<dbReference type="GO" id="GO:0009279">
    <property type="term" value="C:cell outer membrane"/>
    <property type="evidence" value="ECO:0007669"/>
    <property type="project" value="UniProtKB-SubCell"/>
</dbReference>
<keyword evidence="9 10" id="KW-0998">Cell outer membrane</keyword>
<protein>
    <submittedName>
        <fullName evidence="14">Uncharacterized protein</fullName>
    </submittedName>
</protein>